<dbReference type="PANTHER" id="PTHR38687:SF1">
    <property type="entry name" value="CELL DIVISION PROTEIN DEDD"/>
    <property type="match status" value="1"/>
</dbReference>
<sequence length="239" mass="25492">MARDYGTKRSTQHRRSAPHQLLVLLVTFLLGYLTATFLDPQTISTWMNTQVLANHEKPQVAAKAEPQRAQVPPKPKFEFYTLLANEKGATQPASNPGSSANHPTTTTAATTTARPSPVTNGTAAVTTAANNSVKPKIPVTNQPAAVKVAEGKALPPAQGGRGSFLVQVAAFKARQDAEHMKGLLILKGFDVNVVPVTNAHGNWFRVVVGPYANRVLAQKAQMTLAKTERLRGMVTPAGG</sequence>
<dbReference type="InterPro" id="IPR007730">
    <property type="entry name" value="SPOR-like_dom"/>
</dbReference>
<keyword evidence="2" id="KW-1133">Transmembrane helix</keyword>
<accession>A0ABS1WE55</accession>
<feature type="domain" description="SPOR" evidence="3">
    <location>
        <begin position="158"/>
        <end position="237"/>
    </location>
</feature>
<dbReference type="Proteomes" id="UP000809910">
    <property type="component" value="Unassembled WGS sequence"/>
</dbReference>
<keyword evidence="2" id="KW-0812">Transmembrane</keyword>
<dbReference type="Pfam" id="PF05036">
    <property type="entry name" value="SPOR"/>
    <property type="match status" value="1"/>
</dbReference>
<reference evidence="4 5" key="1">
    <citation type="submission" date="2020-12" db="EMBL/GenBank/DDBJ databases">
        <title>WGS of Legionella: environmental sample.</title>
        <authorList>
            <person name="Cristino S."/>
            <person name="Girolamini L."/>
            <person name="Salaris S."/>
            <person name="Pascale M.R."/>
            <person name="Mazzotta M."/>
            <person name="Orsini M."/>
            <person name="Grottola A."/>
        </authorList>
    </citation>
    <scope>NUCLEOTIDE SEQUENCE [LARGE SCALE GENOMIC DNA]</scope>
    <source>
        <strain evidence="4 5">30cs62</strain>
    </source>
</reference>
<dbReference type="InterPro" id="IPR036680">
    <property type="entry name" value="SPOR-like_sf"/>
</dbReference>
<dbReference type="PROSITE" id="PS51724">
    <property type="entry name" value="SPOR"/>
    <property type="match status" value="1"/>
</dbReference>
<dbReference type="Gene3D" id="3.30.70.1070">
    <property type="entry name" value="Sporulation related repeat"/>
    <property type="match status" value="1"/>
</dbReference>
<feature type="region of interest" description="Disordered" evidence="1">
    <location>
        <begin position="88"/>
        <end position="121"/>
    </location>
</feature>
<evidence type="ECO:0000313" key="5">
    <source>
        <dbReference type="Proteomes" id="UP000809910"/>
    </source>
</evidence>
<evidence type="ECO:0000313" key="4">
    <source>
        <dbReference type="EMBL" id="MBL7527636.1"/>
    </source>
</evidence>
<dbReference type="PANTHER" id="PTHR38687">
    <property type="entry name" value="CELL DIVISION PROTEIN DEDD-RELATED"/>
    <property type="match status" value="1"/>
</dbReference>
<gene>
    <name evidence="4" type="ORF">I5282_13805</name>
</gene>
<evidence type="ECO:0000256" key="1">
    <source>
        <dbReference type="SAM" id="MobiDB-lite"/>
    </source>
</evidence>
<evidence type="ECO:0000259" key="3">
    <source>
        <dbReference type="PROSITE" id="PS51724"/>
    </source>
</evidence>
<organism evidence="4 5">
    <name type="scientific">Legionella bononiensis</name>
    <dbReference type="NCBI Taxonomy" id="2793102"/>
    <lineage>
        <taxon>Bacteria</taxon>
        <taxon>Pseudomonadati</taxon>
        <taxon>Pseudomonadota</taxon>
        <taxon>Gammaproteobacteria</taxon>
        <taxon>Legionellales</taxon>
        <taxon>Legionellaceae</taxon>
        <taxon>Legionella</taxon>
    </lineage>
</organism>
<name>A0ABS1WE55_9GAMM</name>
<proteinExistence type="predicted"/>
<evidence type="ECO:0000256" key="2">
    <source>
        <dbReference type="SAM" id="Phobius"/>
    </source>
</evidence>
<dbReference type="SUPFAM" id="SSF110997">
    <property type="entry name" value="Sporulation related repeat"/>
    <property type="match status" value="1"/>
</dbReference>
<dbReference type="InterPro" id="IPR052521">
    <property type="entry name" value="Cell_div_SPOR-domain"/>
</dbReference>
<feature type="compositionally biased region" description="Low complexity" evidence="1">
    <location>
        <begin position="104"/>
        <end position="121"/>
    </location>
</feature>
<dbReference type="EMBL" id="JADWVN010000026">
    <property type="protein sequence ID" value="MBL7527636.1"/>
    <property type="molecule type" value="Genomic_DNA"/>
</dbReference>
<keyword evidence="2" id="KW-0472">Membrane</keyword>
<protein>
    <submittedName>
        <fullName evidence="4">SPOR domain-containing protein</fullName>
    </submittedName>
</protein>
<dbReference type="RefSeq" id="WP_203108914.1">
    <property type="nucleotide sequence ID" value="NZ_JADOBG010000010.1"/>
</dbReference>
<feature type="transmembrane region" description="Helical" evidence="2">
    <location>
        <begin position="21"/>
        <end position="38"/>
    </location>
</feature>
<keyword evidence="5" id="KW-1185">Reference proteome</keyword>
<feature type="compositionally biased region" description="Polar residues" evidence="1">
    <location>
        <begin position="91"/>
        <end position="103"/>
    </location>
</feature>
<comment type="caution">
    <text evidence="4">The sequence shown here is derived from an EMBL/GenBank/DDBJ whole genome shotgun (WGS) entry which is preliminary data.</text>
</comment>